<sequence length="80" mass="8978">MQKLTILLLVAAVLMSAQALTQGGGEKRPKEMIKFLSKRKSYWSRWWEGECKGWSNGCRTPSDCCSNICDGTCELTGEIF</sequence>
<protein>
    <submittedName>
        <fullName evidence="4">Conotoxin superfamily O2</fullName>
    </submittedName>
</protein>
<comment type="subcellular location">
    <subcellularLocation>
        <location evidence="1">Secreted</location>
    </subcellularLocation>
</comment>
<organism evidence="4">
    <name type="scientific">Conus ermineus</name>
    <name type="common">Agate cone</name>
    <name type="synonym">Chelyconus ermineus</name>
    <dbReference type="NCBI Taxonomy" id="55423"/>
    <lineage>
        <taxon>Eukaryota</taxon>
        <taxon>Metazoa</taxon>
        <taxon>Spiralia</taxon>
        <taxon>Lophotrochozoa</taxon>
        <taxon>Mollusca</taxon>
        <taxon>Gastropoda</taxon>
        <taxon>Caenogastropoda</taxon>
        <taxon>Neogastropoda</taxon>
        <taxon>Conoidea</taxon>
        <taxon>Conidae</taxon>
        <taxon>Conus</taxon>
        <taxon>Chelyconus</taxon>
    </lineage>
</organism>
<dbReference type="GO" id="GO:0008200">
    <property type="term" value="F:ion channel inhibitor activity"/>
    <property type="evidence" value="ECO:0007669"/>
    <property type="project" value="InterPro"/>
</dbReference>
<dbReference type="AlphaFoldDB" id="A0A346CJ92"/>
<evidence type="ECO:0000313" key="4">
    <source>
        <dbReference type="EMBL" id="AXL95641.1"/>
    </source>
</evidence>
<proteinExistence type="evidence at transcript level"/>
<dbReference type="EMBL" id="MH360592">
    <property type="protein sequence ID" value="AXL95641.1"/>
    <property type="molecule type" value="mRNA"/>
</dbReference>
<evidence type="ECO:0000256" key="2">
    <source>
        <dbReference type="ARBA" id="ARBA00022525"/>
    </source>
</evidence>
<reference evidence="4" key="1">
    <citation type="journal article" date="2018" name="Genome Biol. Evol.">
        <title>Conotoxin diversity in Chelyconus ermineus (Born, 1778) and the convergent origin of piscivory in the Atlantic and Indo-Pacific cones.</title>
        <authorList>
            <person name="Abalde S."/>
            <person name="Tenorio M.J."/>
            <person name="Afonso C.M."/>
            <person name="Zardoya R."/>
        </authorList>
    </citation>
    <scope>NUCLEOTIDE SEQUENCE</scope>
    <source>
        <strain evidence="4">Cerm_304</strain>
    </source>
</reference>
<evidence type="ECO:0000256" key="1">
    <source>
        <dbReference type="ARBA" id="ARBA00004613"/>
    </source>
</evidence>
<dbReference type="GO" id="GO:0005576">
    <property type="term" value="C:extracellular region"/>
    <property type="evidence" value="ECO:0007669"/>
    <property type="project" value="UniProtKB-SubCell"/>
</dbReference>
<dbReference type="InterPro" id="IPR004214">
    <property type="entry name" value="Conotoxin"/>
</dbReference>
<dbReference type="Pfam" id="PF02950">
    <property type="entry name" value="Conotoxin"/>
    <property type="match status" value="1"/>
</dbReference>
<keyword evidence="3" id="KW-0732">Signal</keyword>
<feature type="chain" id="PRO_5016709153" evidence="3">
    <location>
        <begin position="20"/>
        <end position="80"/>
    </location>
</feature>
<feature type="signal peptide" evidence="3">
    <location>
        <begin position="1"/>
        <end position="19"/>
    </location>
</feature>
<accession>A0A346CJ92</accession>
<keyword evidence="2" id="KW-0964">Secreted</keyword>
<name>A0A346CJ92_CONER</name>
<evidence type="ECO:0000256" key="3">
    <source>
        <dbReference type="SAM" id="SignalP"/>
    </source>
</evidence>